<comment type="similarity">
    <text evidence="1 8">Belongs to the mannose-6-phosphate isomerase type 2 family.</text>
</comment>
<evidence type="ECO:0000256" key="3">
    <source>
        <dbReference type="ARBA" id="ARBA00022679"/>
    </source>
</evidence>
<dbReference type="FunFam" id="2.60.120.10:FF:000032">
    <property type="entry name" value="Mannose-1-phosphate guanylyltransferase/mannose-6-phosphate isomerase"/>
    <property type="match status" value="1"/>
</dbReference>
<protein>
    <recommendedName>
        <fullName evidence="2">mannose-1-phosphate guanylyltransferase</fullName>
        <ecNumber evidence="2">2.7.7.13</ecNumber>
    </recommendedName>
</protein>
<evidence type="ECO:0000256" key="4">
    <source>
        <dbReference type="ARBA" id="ARBA00022695"/>
    </source>
</evidence>
<name>A0A0P1G396_9RHOB</name>
<dbReference type="InterPro" id="IPR049577">
    <property type="entry name" value="GMPP_N"/>
</dbReference>
<dbReference type="GO" id="GO:0005525">
    <property type="term" value="F:GTP binding"/>
    <property type="evidence" value="ECO:0007669"/>
    <property type="project" value="UniProtKB-KW"/>
</dbReference>
<dbReference type="InterPro" id="IPR005835">
    <property type="entry name" value="NTP_transferase_dom"/>
</dbReference>
<evidence type="ECO:0000256" key="1">
    <source>
        <dbReference type="ARBA" id="ARBA00006115"/>
    </source>
</evidence>
<dbReference type="NCBIfam" id="TIGR01479">
    <property type="entry name" value="GMP_PMI"/>
    <property type="match status" value="1"/>
</dbReference>
<evidence type="ECO:0000313" key="12">
    <source>
        <dbReference type="Proteomes" id="UP000052022"/>
    </source>
</evidence>
<feature type="domain" description="Nucleotidyl transferase" evidence="9">
    <location>
        <begin position="4"/>
        <end position="285"/>
    </location>
</feature>
<feature type="domain" description="Mannose-6-phosphate isomerase type II C-terminal" evidence="10">
    <location>
        <begin position="355"/>
        <end position="466"/>
    </location>
</feature>
<dbReference type="OrthoDB" id="9806359at2"/>
<dbReference type="Pfam" id="PF00483">
    <property type="entry name" value="NTP_transferase"/>
    <property type="match status" value="1"/>
</dbReference>
<dbReference type="GO" id="GO:0000271">
    <property type="term" value="P:polysaccharide biosynthetic process"/>
    <property type="evidence" value="ECO:0007669"/>
    <property type="project" value="InterPro"/>
</dbReference>
<keyword evidence="6" id="KW-0342">GTP-binding</keyword>
<dbReference type="STRING" id="928856.SAMN04488049_11299"/>
<keyword evidence="12" id="KW-1185">Reference proteome</keyword>
<dbReference type="InterPro" id="IPR006375">
    <property type="entry name" value="Man1P_GuaTrfase/Man6P_Isoase"/>
</dbReference>
<organism evidence="11 12">
    <name type="scientific">Tritonibacter multivorans</name>
    <dbReference type="NCBI Taxonomy" id="928856"/>
    <lineage>
        <taxon>Bacteria</taxon>
        <taxon>Pseudomonadati</taxon>
        <taxon>Pseudomonadota</taxon>
        <taxon>Alphaproteobacteria</taxon>
        <taxon>Rhodobacterales</taxon>
        <taxon>Paracoccaceae</taxon>
        <taxon>Tritonibacter</taxon>
    </lineage>
</organism>
<proteinExistence type="inferred from homology"/>
<comment type="catalytic activity">
    <reaction evidence="7">
        <text>alpha-D-mannose 1-phosphate + GTP + H(+) = GDP-alpha-D-mannose + diphosphate</text>
        <dbReference type="Rhea" id="RHEA:15229"/>
        <dbReference type="ChEBI" id="CHEBI:15378"/>
        <dbReference type="ChEBI" id="CHEBI:33019"/>
        <dbReference type="ChEBI" id="CHEBI:37565"/>
        <dbReference type="ChEBI" id="CHEBI:57527"/>
        <dbReference type="ChEBI" id="CHEBI:58409"/>
        <dbReference type="EC" id="2.7.7.13"/>
    </reaction>
</comment>
<dbReference type="SUPFAM" id="SSF53448">
    <property type="entry name" value="Nucleotide-diphospho-sugar transferases"/>
    <property type="match status" value="1"/>
</dbReference>
<evidence type="ECO:0000259" key="10">
    <source>
        <dbReference type="Pfam" id="PF01050"/>
    </source>
</evidence>
<evidence type="ECO:0000259" key="9">
    <source>
        <dbReference type="Pfam" id="PF00483"/>
    </source>
</evidence>
<gene>
    <name evidence="11" type="primary">algA_2</name>
    <name evidence="11" type="ORF">TRM7557_00829</name>
</gene>
<keyword evidence="5" id="KW-0547">Nucleotide-binding</keyword>
<dbReference type="SUPFAM" id="SSF51182">
    <property type="entry name" value="RmlC-like cupins"/>
    <property type="match status" value="1"/>
</dbReference>
<keyword evidence="4" id="KW-0548">Nucleotidyltransferase</keyword>
<dbReference type="CDD" id="cd02509">
    <property type="entry name" value="GDP-M1P_Guanylyltransferase"/>
    <property type="match status" value="1"/>
</dbReference>
<evidence type="ECO:0000256" key="7">
    <source>
        <dbReference type="ARBA" id="ARBA00047343"/>
    </source>
</evidence>
<dbReference type="InterPro" id="IPR011051">
    <property type="entry name" value="RmlC_Cupin_sf"/>
</dbReference>
<dbReference type="EC" id="2.7.7.13" evidence="2"/>
<evidence type="ECO:0000256" key="2">
    <source>
        <dbReference type="ARBA" id="ARBA00012387"/>
    </source>
</evidence>
<dbReference type="InterPro" id="IPR051161">
    <property type="entry name" value="Mannose-6P_isomerase_type2"/>
</dbReference>
<sequence length="475" mass="51960">MIYPVILAGGCGTRLWPVSRQSFPKQFTSLVGEKSLFQQTLDRLSGPGFAPAIVVTHDDYRFIVDDQTQEEDQADITVIAEPVARNTGPAALVAALSMQDTPDAVMMLIPSDHVIEDKKAFEAVVRSAEKVAKKEGIVLFGVPPTRVEPGFGHLHIPQANTDENGLQQIANFVEKPDRATAEKMIDSAEYFWNAGMVLCRVGTLVDAFMEHAPQLVSACESALAWAEEDLSCLKLHAEAYAQCESIALDYAVLEHQRNMRAAILDCGWSDMGNWSALQNASPKDCDGNALSGNATAIRCENSLLKSENPDIALVGLGLEDIVAVATDDGILVAHSDAVDDAALTVDVLSQQEAVQAKSFRRNYRPWGYFETLSLGHRFQVKRLMVKPGGQLSLQSHVHRAEHWVVVAGSARVTIGDKVTLLTEDQSTYIPLGEIHRLENPGKLPLHLIEVQSGSYLGEDDIARYEDIYNRTTIVA</sequence>
<accession>A0A0P1G396</accession>
<reference evidence="11 12" key="1">
    <citation type="submission" date="2015-09" db="EMBL/GenBank/DDBJ databases">
        <authorList>
            <consortium name="Swine Surveillance"/>
        </authorList>
    </citation>
    <scope>NUCLEOTIDE SEQUENCE [LARGE SCALE GENOMIC DNA]</scope>
    <source>
        <strain evidence="11 12">CECT 7557</strain>
    </source>
</reference>
<evidence type="ECO:0000313" key="11">
    <source>
        <dbReference type="EMBL" id="CUH76315.1"/>
    </source>
</evidence>
<keyword evidence="3" id="KW-0808">Transferase</keyword>
<dbReference type="InterPro" id="IPR014710">
    <property type="entry name" value="RmlC-like_jellyroll"/>
</dbReference>
<dbReference type="PANTHER" id="PTHR46390">
    <property type="entry name" value="MANNOSE-1-PHOSPHATE GUANYLYLTRANSFERASE"/>
    <property type="match status" value="1"/>
</dbReference>
<dbReference type="PANTHER" id="PTHR46390:SF1">
    <property type="entry name" value="MANNOSE-1-PHOSPHATE GUANYLYLTRANSFERASE"/>
    <property type="match status" value="1"/>
</dbReference>
<dbReference type="Gene3D" id="2.60.120.10">
    <property type="entry name" value="Jelly Rolls"/>
    <property type="match status" value="1"/>
</dbReference>
<dbReference type="CDD" id="cd02213">
    <property type="entry name" value="cupin_PMI_typeII_C"/>
    <property type="match status" value="1"/>
</dbReference>
<dbReference type="EMBL" id="CYSD01000014">
    <property type="protein sequence ID" value="CUH76315.1"/>
    <property type="molecule type" value="Genomic_DNA"/>
</dbReference>
<dbReference type="GO" id="GO:0004475">
    <property type="term" value="F:mannose-1-phosphate guanylyltransferase (GTP) activity"/>
    <property type="evidence" value="ECO:0007669"/>
    <property type="project" value="UniProtKB-EC"/>
</dbReference>
<dbReference type="AlphaFoldDB" id="A0A0P1G396"/>
<dbReference type="RefSeq" id="WP_058288964.1">
    <property type="nucleotide sequence ID" value="NZ_CYSD01000014.1"/>
</dbReference>
<dbReference type="Proteomes" id="UP000052022">
    <property type="component" value="Unassembled WGS sequence"/>
</dbReference>
<dbReference type="InterPro" id="IPR029044">
    <property type="entry name" value="Nucleotide-diphossugar_trans"/>
</dbReference>
<evidence type="ECO:0000256" key="5">
    <source>
        <dbReference type="ARBA" id="ARBA00022741"/>
    </source>
</evidence>
<dbReference type="InterPro" id="IPR001538">
    <property type="entry name" value="Man6P_isomerase-2_C"/>
</dbReference>
<dbReference type="Pfam" id="PF01050">
    <property type="entry name" value="MannoseP_isomer"/>
    <property type="match status" value="1"/>
</dbReference>
<evidence type="ECO:0000256" key="6">
    <source>
        <dbReference type="ARBA" id="ARBA00023134"/>
    </source>
</evidence>
<dbReference type="GO" id="GO:0009298">
    <property type="term" value="P:GDP-mannose biosynthetic process"/>
    <property type="evidence" value="ECO:0007669"/>
    <property type="project" value="TreeGrafter"/>
</dbReference>
<evidence type="ECO:0000256" key="8">
    <source>
        <dbReference type="RuleBase" id="RU004190"/>
    </source>
</evidence>
<dbReference type="Gene3D" id="3.90.550.10">
    <property type="entry name" value="Spore Coat Polysaccharide Biosynthesis Protein SpsA, Chain A"/>
    <property type="match status" value="1"/>
</dbReference>